<name>A0A401GS43_9APHY</name>
<comment type="caution">
    <text evidence="1">The sequence shown here is derived from an EMBL/GenBank/DDBJ whole genome shotgun (WGS) entry which is preliminary data.</text>
</comment>
<dbReference type="EMBL" id="BFAD01000007">
    <property type="protein sequence ID" value="GBE85048.1"/>
    <property type="molecule type" value="Genomic_DNA"/>
</dbReference>
<sequence>MRRGSEIARSQKQRMCGGRVVQDCGTTALCNTLSTSPCLLPDRRSSEKSLGLSDCMLSSRFSFSAQWALTSTSPHACGMQQDLLDADARLRSINWHLSFDEKAWRAVHASLFSMLLWTLTVQIILRQARSAAHSLQPGFDKQAPHACGIFWSGTSKCIPVSRVHRASNIHGPGSVLRPSQWTKTPFVIVEHTSRSRLRAAGPATNCRGVVPSSRGAWLIFFSLGLTSGLNMRAGPSRVGRASAFHSSVFPLRPNSAMII</sequence>
<proteinExistence type="predicted"/>
<dbReference type="AlphaFoldDB" id="A0A401GS43"/>
<dbReference type="RefSeq" id="XP_027615961.1">
    <property type="nucleotide sequence ID" value="XM_027760160.1"/>
</dbReference>
<dbReference type="InParanoid" id="A0A401GS43"/>
<accession>A0A401GS43</accession>
<evidence type="ECO:0000313" key="1">
    <source>
        <dbReference type="EMBL" id="GBE85048.1"/>
    </source>
</evidence>
<reference evidence="1 2" key="1">
    <citation type="journal article" date="2018" name="Sci. Rep.">
        <title>Genome sequence of the cauliflower mushroom Sparassis crispa (Hanabiratake) and its association with beneficial usage.</title>
        <authorList>
            <person name="Kiyama R."/>
            <person name="Furutani Y."/>
            <person name="Kawaguchi K."/>
            <person name="Nakanishi T."/>
        </authorList>
    </citation>
    <scope>NUCLEOTIDE SEQUENCE [LARGE SCALE GENOMIC DNA]</scope>
</reference>
<evidence type="ECO:0000313" key="2">
    <source>
        <dbReference type="Proteomes" id="UP000287166"/>
    </source>
</evidence>
<protein>
    <submittedName>
        <fullName evidence="1">Uncharacterized protein</fullName>
    </submittedName>
</protein>
<keyword evidence="2" id="KW-1185">Reference proteome</keyword>
<dbReference type="Proteomes" id="UP000287166">
    <property type="component" value="Unassembled WGS sequence"/>
</dbReference>
<dbReference type="GeneID" id="38781965"/>
<gene>
    <name evidence="1" type="ORF">SCP_0702340</name>
</gene>
<organism evidence="1 2">
    <name type="scientific">Sparassis crispa</name>
    <dbReference type="NCBI Taxonomy" id="139825"/>
    <lineage>
        <taxon>Eukaryota</taxon>
        <taxon>Fungi</taxon>
        <taxon>Dikarya</taxon>
        <taxon>Basidiomycota</taxon>
        <taxon>Agaricomycotina</taxon>
        <taxon>Agaricomycetes</taxon>
        <taxon>Polyporales</taxon>
        <taxon>Sparassidaceae</taxon>
        <taxon>Sparassis</taxon>
    </lineage>
</organism>